<keyword evidence="1" id="KW-0812">Transmembrane</keyword>
<feature type="transmembrane region" description="Helical" evidence="1">
    <location>
        <begin position="7"/>
        <end position="32"/>
    </location>
</feature>
<protein>
    <submittedName>
        <fullName evidence="2">Pilus assembly protein PilW</fullName>
    </submittedName>
</protein>
<dbReference type="Proteomes" id="UP000248146">
    <property type="component" value="Unassembled WGS sequence"/>
</dbReference>
<keyword evidence="1" id="KW-1133">Transmembrane helix</keyword>
<dbReference type="Pfam" id="PF16074">
    <property type="entry name" value="PilW"/>
    <property type="match status" value="1"/>
</dbReference>
<evidence type="ECO:0000313" key="2">
    <source>
        <dbReference type="EMBL" id="PYC28121.1"/>
    </source>
</evidence>
<dbReference type="AlphaFoldDB" id="A0A2V4L235"/>
<reference evidence="2 3" key="1">
    <citation type="submission" date="2018-06" db="EMBL/GenBank/DDBJ databases">
        <title>Pseudomonas diversity within urban Lake Michigan freshwaters.</title>
        <authorList>
            <person name="Batrich M."/>
            <person name="Hatzopoulos T."/>
            <person name="Putonti C."/>
        </authorList>
    </citation>
    <scope>NUCLEOTIDE SEQUENCE [LARGE SCALE GENOMIC DNA]</scope>
    <source>
        <strain evidence="2 3">MB-090714</strain>
    </source>
</reference>
<dbReference type="EMBL" id="QJRX01000002">
    <property type="protein sequence ID" value="PYC28121.1"/>
    <property type="molecule type" value="Genomic_DNA"/>
</dbReference>
<organism evidence="2 3">
    <name type="scientific">Aquipseudomonas alcaligenes</name>
    <name type="common">Pseudomonas alcaligenes</name>
    <dbReference type="NCBI Taxonomy" id="43263"/>
    <lineage>
        <taxon>Bacteria</taxon>
        <taxon>Pseudomonadati</taxon>
        <taxon>Pseudomonadota</taxon>
        <taxon>Gammaproteobacteria</taxon>
        <taxon>Pseudomonadales</taxon>
        <taxon>Pseudomonadaceae</taxon>
        <taxon>Aquipseudomonas</taxon>
    </lineage>
</organism>
<comment type="caution">
    <text evidence="2">The sequence shown here is derived from an EMBL/GenBank/DDBJ whole genome shotgun (WGS) entry which is preliminary data.</text>
</comment>
<dbReference type="OrthoDB" id="7011591at2"/>
<dbReference type="GO" id="GO:0043683">
    <property type="term" value="P:type IV pilus assembly"/>
    <property type="evidence" value="ECO:0007669"/>
    <property type="project" value="InterPro"/>
</dbReference>
<proteinExistence type="predicted"/>
<accession>A0A2V4L235</accession>
<evidence type="ECO:0000256" key="1">
    <source>
        <dbReference type="SAM" id="Phobius"/>
    </source>
</evidence>
<name>A0A2V4L235_AQUAC</name>
<keyword evidence="1" id="KW-0472">Membrane</keyword>
<gene>
    <name evidence="2" type="ORF">DMO17_02780</name>
</gene>
<dbReference type="Pfam" id="PF07963">
    <property type="entry name" value="N_methyl"/>
    <property type="match status" value="1"/>
</dbReference>
<dbReference type="RefSeq" id="WP_110680800.1">
    <property type="nucleotide sequence ID" value="NZ_QJRX01000002.1"/>
</dbReference>
<sequence length="255" mass="27723">MTHKQAGLSLIEVMISLLISTFLILGVTQVYLDNKENNLYQQSQGGNLENARFSILILEQALSKTGFRRAPDVEMEYTFPATSTADCGIMSAGQVAKKVSDTSFCIRYQPAFTGSKTCTGDDIANIPARPYVATDAVVEFYTLVDTDPADADNSLQLACKGNNGTLSVIAANISAVRFEYGVNNNDEKIVSKYTTAPAANETIRALQFSILAASPTEITKGVTSTTYTHWFGTTQTDKKLYTMLSTSTSMRNLMP</sequence>
<dbReference type="InterPro" id="IPR032092">
    <property type="entry name" value="PilW"/>
</dbReference>
<dbReference type="InterPro" id="IPR012902">
    <property type="entry name" value="N_methyl_site"/>
</dbReference>
<dbReference type="PROSITE" id="PS00409">
    <property type="entry name" value="PROKAR_NTER_METHYL"/>
    <property type="match status" value="1"/>
</dbReference>
<evidence type="ECO:0000313" key="3">
    <source>
        <dbReference type="Proteomes" id="UP000248146"/>
    </source>
</evidence>